<organism evidence="2">
    <name type="scientific">uncultured Rubrobacteraceae bacterium</name>
    <dbReference type="NCBI Taxonomy" id="349277"/>
    <lineage>
        <taxon>Bacteria</taxon>
        <taxon>Bacillati</taxon>
        <taxon>Actinomycetota</taxon>
        <taxon>Rubrobacteria</taxon>
        <taxon>Rubrobacterales</taxon>
        <taxon>Rubrobacteraceae</taxon>
        <taxon>environmental samples</taxon>
    </lineage>
</organism>
<sequence>MFGVSVAERAAETGAAGRTIYRKASCSGADGMGNLLGQGRPNNAGFRPPSGASLATSRRSTPS</sequence>
<evidence type="ECO:0000313" key="2">
    <source>
        <dbReference type="EMBL" id="CAA9455910.1"/>
    </source>
</evidence>
<proteinExistence type="predicted"/>
<accession>A0A6J4R172</accession>
<reference evidence="2" key="1">
    <citation type="submission" date="2020-02" db="EMBL/GenBank/DDBJ databases">
        <authorList>
            <person name="Meier V. D."/>
        </authorList>
    </citation>
    <scope>NUCLEOTIDE SEQUENCE</scope>
    <source>
        <strain evidence="2">AVDCRST_MAG02</strain>
    </source>
</reference>
<protein>
    <submittedName>
        <fullName evidence="2">Uncharacterized protein</fullName>
    </submittedName>
</protein>
<feature type="compositionally biased region" description="Polar residues" evidence="1">
    <location>
        <begin position="53"/>
        <end position="63"/>
    </location>
</feature>
<feature type="region of interest" description="Disordered" evidence="1">
    <location>
        <begin position="31"/>
        <end position="63"/>
    </location>
</feature>
<evidence type="ECO:0000256" key="1">
    <source>
        <dbReference type="SAM" id="MobiDB-lite"/>
    </source>
</evidence>
<gene>
    <name evidence="2" type="ORF">AVDCRST_MAG02-1624</name>
</gene>
<dbReference type="AlphaFoldDB" id="A0A6J4R172"/>
<name>A0A6J4R172_9ACTN</name>
<dbReference type="EMBL" id="CADCVH010000051">
    <property type="protein sequence ID" value="CAA9455910.1"/>
    <property type="molecule type" value="Genomic_DNA"/>
</dbReference>